<dbReference type="GO" id="GO:0005737">
    <property type="term" value="C:cytoplasm"/>
    <property type="evidence" value="ECO:0007669"/>
    <property type="project" value="UniProtKB-ARBA"/>
</dbReference>
<feature type="compositionally biased region" description="Polar residues" evidence="3">
    <location>
        <begin position="23"/>
        <end position="42"/>
    </location>
</feature>
<dbReference type="InterPro" id="IPR006630">
    <property type="entry name" value="La_HTH"/>
</dbReference>
<comment type="caution">
    <text evidence="5">The sequence shown here is derived from an EMBL/GenBank/DDBJ whole genome shotgun (WGS) entry which is preliminary data.</text>
</comment>
<name>A0ABD3QLX2_9STRA</name>
<dbReference type="InterPro" id="IPR035979">
    <property type="entry name" value="RBD_domain_sf"/>
</dbReference>
<dbReference type="SUPFAM" id="SSF54928">
    <property type="entry name" value="RNA-binding domain, RBD"/>
    <property type="match status" value="1"/>
</dbReference>
<feature type="compositionally biased region" description="Polar residues" evidence="3">
    <location>
        <begin position="794"/>
        <end position="805"/>
    </location>
</feature>
<dbReference type="AlphaFoldDB" id="A0ABD3QLX2"/>
<accession>A0ABD3QLX2</accession>
<evidence type="ECO:0000256" key="2">
    <source>
        <dbReference type="PROSITE-ProRule" id="PRU00332"/>
    </source>
</evidence>
<dbReference type="Proteomes" id="UP001516023">
    <property type="component" value="Unassembled WGS sequence"/>
</dbReference>
<sequence>MRDRTCWDLKRRRQSGSPERGSSLESKLNTRTLRVQSMSQAPPANFPSDGMQNRHYQRPESSPPPVTSSSPINSGNHGALYARLRTQVEFYFSPQNLARDTYLRNMLTANHKEVPSPPPMQLMTPVGVITNFPKVKDICASFGTSLSDPPHVLLARACEGSTVVTVSTDGAWIGPASQLLPQLMTPAPRMAPSQPQPLFQQGPYPPSPHQRITMNPMGEVQPMAYVGPQSVPVVQNAPPSQGSVSPSSNSVDSTPSQVKEVVVVVTDMPMECNPIQLMAAFTTDTIRPKSVSTDGNSNMWFVTFVSEAEAKAAMIASSEKTIAGAPIKAKLKSDHNSAKISVASASGASLSSMSETHRQPHMQVVHHPAGHQMVQQPVPMPGGAVMYPQGAYPIPQPSPPPLVQPGVPPYSLGPHYSMPPMPMAGIPGQPFPPYPQQIQPMYPYYMPQQGQPPFPMTQIPMGGRYGPVVPPPPPRYPGPFYPYQHGPQQHNMGDNFAHPHGHPGRGMSRHFHEGGQKKSDHGGKKKKNRYQRRDDQEGGSTQQSSQHGHLENSSSPNNFATHGKGRGRQGDNFRRSTGSSSPAFNRHQRNNNNKLSNSVAQASAELQQDGKEDIFSAADFPGLGGEMKTFSNSLDSGTAGQRNETKKLSGYVDALLKKGGKEKELEPVRDSVSTNETEKVEFDSVTRETEAKENEMLGDFHELRISGNHDHHSSENNAAKDGGKEGNASIADGTSKKTLDHLPILPGMSDIGQSFSIDIESKSVQNKALHDSPNESDSQGVHNMEPTVSPGPSLMTSRATATPVINAQDKPAVSGAWGSKRLFSDVIKDKE</sequence>
<dbReference type="GO" id="GO:0003723">
    <property type="term" value="F:RNA binding"/>
    <property type="evidence" value="ECO:0007669"/>
    <property type="project" value="UniProtKB-UniRule"/>
</dbReference>
<dbReference type="SUPFAM" id="SSF46785">
    <property type="entry name" value="Winged helix' DNA-binding domain"/>
    <property type="match status" value="1"/>
</dbReference>
<feature type="region of interest" description="Disordered" evidence="3">
    <location>
        <begin position="471"/>
        <end position="691"/>
    </location>
</feature>
<dbReference type="Pfam" id="PF05383">
    <property type="entry name" value="La"/>
    <property type="match status" value="1"/>
</dbReference>
<dbReference type="InterPro" id="IPR036388">
    <property type="entry name" value="WH-like_DNA-bd_sf"/>
</dbReference>
<feature type="domain" description="HTH La-type RNA-binding" evidence="4">
    <location>
        <begin position="74"/>
        <end position="184"/>
    </location>
</feature>
<keyword evidence="6" id="KW-1185">Reference proteome</keyword>
<proteinExistence type="predicted"/>
<dbReference type="PROSITE" id="PS50961">
    <property type="entry name" value="HTH_LA"/>
    <property type="match status" value="1"/>
</dbReference>
<feature type="region of interest" description="Disordered" evidence="3">
    <location>
        <begin position="706"/>
        <end position="738"/>
    </location>
</feature>
<feature type="compositionally biased region" description="Pro residues" evidence="3">
    <location>
        <begin position="471"/>
        <end position="480"/>
    </location>
</feature>
<feature type="compositionally biased region" description="Polar residues" evidence="3">
    <location>
        <begin position="590"/>
        <end position="606"/>
    </location>
</feature>
<evidence type="ECO:0000256" key="3">
    <source>
        <dbReference type="SAM" id="MobiDB-lite"/>
    </source>
</evidence>
<keyword evidence="1 2" id="KW-0694">RNA-binding</keyword>
<feature type="region of interest" description="Disordered" evidence="3">
    <location>
        <begin position="762"/>
        <end position="815"/>
    </location>
</feature>
<evidence type="ECO:0000313" key="5">
    <source>
        <dbReference type="EMBL" id="KAL3801127.1"/>
    </source>
</evidence>
<feature type="compositionally biased region" description="Basic and acidic residues" evidence="3">
    <location>
        <begin position="510"/>
        <end position="522"/>
    </location>
</feature>
<feature type="compositionally biased region" description="Polar residues" evidence="3">
    <location>
        <begin position="538"/>
        <end position="560"/>
    </location>
</feature>
<feature type="region of interest" description="Disordered" evidence="3">
    <location>
        <begin position="235"/>
        <end position="255"/>
    </location>
</feature>
<feature type="region of interest" description="Disordered" evidence="3">
    <location>
        <begin position="1"/>
        <end position="74"/>
    </location>
</feature>
<evidence type="ECO:0000313" key="6">
    <source>
        <dbReference type="Proteomes" id="UP001516023"/>
    </source>
</evidence>
<dbReference type="PANTHER" id="PTHR22792">
    <property type="entry name" value="LUPUS LA PROTEIN-RELATED"/>
    <property type="match status" value="1"/>
</dbReference>
<dbReference type="Gene3D" id="1.10.10.10">
    <property type="entry name" value="Winged helix-like DNA-binding domain superfamily/Winged helix DNA-binding domain"/>
    <property type="match status" value="1"/>
</dbReference>
<feature type="compositionally biased region" description="Basic and acidic residues" evidence="3">
    <location>
        <begin position="676"/>
        <end position="691"/>
    </location>
</feature>
<feature type="compositionally biased region" description="Basic and acidic residues" evidence="3">
    <location>
        <begin position="655"/>
        <end position="669"/>
    </location>
</feature>
<feature type="compositionally biased region" description="Basic residues" evidence="3">
    <location>
        <begin position="499"/>
        <end position="509"/>
    </location>
</feature>
<dbReference type="InterPro" id="IPR036390">
    <property type="entry name" value="WH_DNA-bd_sf"/>
</dbReference>
<reference evidence="5 6" key="1">
    <citation type="journal article" date="2020" name="G3 (Bethesda)">
        <title>Improved Reference Genome for Cyclotella cryptica CCMP332, a Model for Cell Wall Morphogenesis, Salinity Adaptation, and Lipid Production in Diatoms (Bacillariophyta).</title>
        <authorList>
            <person name="Roberts W.R."/>
            <person name="Downey K.M."/>
            <person name="Ruck E.C."/>
            <person name="Traller J.C."/>
            <person name="Alverson A.J."/>
        </authorList>
    </citation>
    <scope>NUCLEOTIDE SEQUENCE [LARGE SCALE GENOMIC DNA]</scope>
    <source>
        <strain evidence="5 6">CCMP332</strain>
    </source>
</reference>
<protein>
    <recommendedName>
        <fullName evidence="4">HTH La-type RNA-binding domain-containing protein</fullName>
    </recommendedName>
</protein>
<gene>
    <name evidence="5" type="ORF">HJC23_002420</name>
</gene>
<dbReference type="SMART" id="SM00715">
    <property type="entry name" value="LA"/>
    <property type="match status" value="1"/>
</dbReference>
<feature type="compositionally biased region" description="Polar residues" evidence="3">
    <location>
        <begin position="629"/>
        <end position="642"/>
    </location>
</feature>
<dbReference type="EMBL" id="JABMIG020000029">
    <property type="protein sequence ID" value="KAL3801127.1"/>
    <property type="molecule type" value="Genomic_DNA"/>
</dbReference>
<evidence type="ECO:0000256" key="1">
    <source>
        <dbReference type="ARBA" id="ARBA00022884"/>
    </source>
</evidence>
<dbReference type="InterPro" id="IPR045180">
    <property type="entry name" value="La_dom_prot"/>
</dbReference>
<evidence type="ECO:0000259" key="4">
    <source>
        <dbReference type="PROSITE" id="PS50961"/>
    </source>
</evidence>
<organism evidence="5 6">
    <name type="scientific">Cyclotella cryptica</name>
    <dbReference type="NCBI Taxonomy" id="29204"/>
    <lineage>
        <taxon>Eukaryota</taxon>
        <taxon>Sar</taxon>
        <taxon>Stramenopiles</taxon>
        <taxon>Ochrophyta</taxon>
        <taxon>Bacillariophyta</taxon>
        <taxon>Coscinodiscophyceae</taxon>
        <taxon>Thalassiosirophycidae</taxon>
        <taxon>Stephanodiscales</taxon>
        <taxon>Stephanodiscaceae</taxon>
        <taxon>Cyclotella</taxon>
    </lineage>
</organism>
<dbReference type="PANTHER" id="PTHR22792:SF132">
    <property type="entry name" value="LA-RELATED PROTEIN 1"/>
    <property type="match status" value="1"/>
</dbReference>
<feature type="compositionally biased region" description="Low complexity" evidence="3">
    <location>
        <begin position="238"/>
        <end position="255"/>
    </location>
</feature>